<dbReference type="PANTHER" id="PTHR24249:SF372">
    <property type="entry name" value="G-PROTEIN COUPLED RECEPTORS FAMILY 1 PROFILE DOMAIN-CONTAINING PROTEIN"/>
    <property type="match status" value="1"/>
</dbReference>
<dbReference type="OrthoDB" id="5972756at2759"/>
<keyword evidence="5 9" id="KW-0297">G-protein coupled receptor</keyword>
<keyword evidence="8 9" id="KW-0807">Transducer</keyword>
<dbReference type="SUPFAM" id="SSF81321">
    <property type="entry name" value="Family A G protein-coupled receptor-like"/>
    <property type="match status" value="1"/>
</dbReference>
<sequence>MATTSALNTTIPPLNKTTPPLYRMTPFELPEAFRIAETVFLSCCVALCLTGNTLILLSLKRYLTLRTPANVILGSLAFSDLLMAIPMFIMMHTLATRNFTGVHTDIQAGISTTLVATASLHIGLISLDRFISIRYALRYVSLVTMSRIAKLLALIWGVAVTLVGMVLLLTATLAPNSDAKRILFYRRPPITERYNTHDFHPLIIVYKTL</sequence>
<keyword evidence="2" id="KW-1003">Cell membrane</keyword>
<organism evidence="10 11">
    <name type="scientific">Paramuricea clavata</name>
    <name type="common">Red gorgonian</name>
    <name type="synonym">Violescent sea-whip</name>
    <dbReference type="NCBI Taxonomy" id="317549"/>
    <lineage>
        <taxon>Eukaryota</taxon>
        <taxon>Metazoa</taxon>
        <taxon>Cnidaria</taxon>
        <taxon>Anthozoa</taxon>
        <taxon>Octocorallia</taxon>
        <taxon>Malacalcyonacea</taxon>
        <taxon>Plexauridae</taxon>
        <taxon>Paramuricea</taxon>
    </lineage>
</organism>
<dbReference type="InterPro" id="IPR017452">
    <property type="entry name" value="GPCR_Rhodpsn_7TM"/>
</dbReference>
<evidence type="ECO:0000256" key="7">
    <source>
        <dbReference type="ARBA" id="ARBA00023170"/>
    </source>
</evidence>
<evidence type="ECO:0000256" key="4">
    <source>
        <dbReference type="ARBA" id="ARBA00022989"/>
    </source>
</evidence>
<dbReference type="PRINTS" id="PR00237">
    <property type="entry name" value="GPCRRHODOPSN"/>
</dbReference>
<dbReference type="AlphaFoldDB" id="A0A7D9KAQ3"/>
<accession>A0A7D9KAQ3</accession>
<evidence type="ECO:0000256" key="9">
    <source>
        <dbReference type="RuleBase" id="RU000688"/>
    </source>
</evidence>
<evidence type="ECO:0000256" key="8">
    <source>
        <dbReference type="ARBA" id="ARBA00023224"/>
    </source>
</evidence>
<proteinExistence type="inferred from homology"/>
<keyword evidence="4" id="KW-1133">Transmembrane helix</keyword>
<comment type="subcellular location">
    <subcellularLocation>
        <location evidence="1">Cell membrane</location>
        <topology evidence="1">Multi-pass membrane protein</topology>
    </subcellularLocation>
</comment>
<feature type="non-terminal residue" evidence="10">
    <location>
        <position position="209"/>
    </location>
</feature>
<gene>
    <name evidence="10" type="ORF">PACLA_8A075343</name>
</gene>
<dbReference type="InterPro" id="IPR000276">
    <property type="entry name" value="GPCR_Rhodpsn"/>
</dbReference>
<dbReference type="Pfam" id="PF00001">
    <property type="entry name" value="7tm_1"/>
    <property type="match status" value="1"/>
</dbReference>
<evidence type="ECO:0000313" key="10">
    <source>
        <dbReference type="EMBL" id="CAB4042791.1"/>
    </source>
</evidence>
<reference evidence="10" key="1">
    <citation type="submission" date="2020-04" db="EMBL/GenBank/DDBJ databases">
        <authorList>
            <person name="Alioto T."/>
            <person name="Alioto T."/>
            <person name="Gomez Garrido J."/>
        </authorList>
    </citation>
    <scope>NUCLEOTIDE SEQUENCE</scope>
    <source>
        <strain evidence="10">A484AB</strain>
    </source>
</reference>
<evidence type="ECO:0000256" key="5">
    <source>
        <dbReference type="ARBA" id="ARBA00023040"/>
    </source>
</evidence>
<dbReference type="PROSITE" id="PS50262">
    <property type="entry name" value="G_PROTEIN_RECEP_F1_2"/>
    <property type="match status" value="1"/>
</dbReference>
<dbReference type="InterPro" id="IPR050569">
    <property type="entry name" value="TAAR"/>
</dbReference>
<dbReference type="PANTHER" id="PTHR24249">
    <property type="entry name" value="HISTAMINE RECEPTOR-RELATED G-PROTEIN COUPLED RECEPTOR"/>
    <property type="match status" value="1"/>
</dbReference>
<keyword evidence="3 9" id="KW-0812">Transmembrane</keyword>
<protein>
    <submittedName>
        <fullName evidence="10">Melanocortin receptor 4-like</fullName>
    </submittedName>
</protein>
<keyword evidence="6" id="KW-0472">Membrane</keyword>
<evidence type="ECO:0000256" key="3">
    <source>
        <dbReference type="ARBA" id="ARBA00022692"/>
    </source>
</evidence>
<dbReference type="GO" id="GO:0005886">
    <property type="term" value="C:plasma membrane"/>
    <property type="evidence" value="ECO:0007669"/>
    <property type="project" value="UniProtKB-SubCell"/>
</dbReference>
<dbReference type="Gene3D" id="1.20.1070.10">
    <property type="entry name" value="Rhodopsin 7-helix transmembrane proteins"/>
    <property type="match status" value="1"/>
</dbReference>
<dbReference type="CDD" id="cd00637">
    <property type="entry name" value="7tm_classA_rhodopsin-like"/>
    <property type="match status" value="1"/>
</dbReference>
<evidence type="ECO:0000256" key="6">
    <source>
        <dbReference type="ARBA" id="ARBA00023136"/>
    </source>
</evidence>
<comment type="similarity">
    <text evidence="9">Belongs to the G-protein coupled receptor 1 family.</text>
</comment>
<evidence type="ECO:0000313" key="11">
    <source>
        <dbReference type="Proteomes" id="UP001152795"/>
    </source>
</evidence>
<evidence type="ECO:0000256" key="1">
    <source>
        <dbReference type="ARBA" id="ARBA00004651"/>
    </source>
</evidence>
<comment type="caution">
    <text evidence="10">The sequence shown here is derived from an EMBL/GenBank/DDBJ whole genome shotgun (WGS) entry which is preliminary data.</text>
</comment>
<evidence type="ECO:0000256" key="2">
    <source>
        <dbReference type="ARBA" id="ARBA00022475"/>
    </source>
</evidence>
<dbReference type="PROSITE" id="PS00237">
    <property type="entry name" value="G_PROTEIN_RECEP_F1_1"/>
    <property type="match status" value="1"/>
</dbReference>
<keyword evidence="7 9" id="KW-0675">Receptor</keyword>
<dbReference type="EMBL" id="CACRXK020030831">
    <property type="protein sequence ID" value="CAB4042791.1"/>
    <property type="molecule type" value="Genomic_DNA"/>
</dbReference>
<dbReference type="GO" id="GO:0004930">
    <property type="term" value="F:G protein-coupled receptor activity"/>
    <property type="evidence" value="ECO:0007669"/>
    <property type="project" value="UniProtKB-KW"/>
</dbReference>
<keyword evidence="11" id="KW-1185">Reference proteome</keyword>
<dbReference type="Proteomes" id="UP001152795">
    <property type="component" value="Unassembled WGS sequence"/>
</dbReference>
<name>A0A7D9KAQ3_PARCT</name>